<sequence length="21" mass="2286">VESIVIAQNRGQLAMSIIVED</sequence>
<name>A0A5J4TCX4_9EUKA</name>
<gene>
    <name evidence="1" type="ORF">EZS28_048187</name>
</gene>
<feature type="non-terminal residue" evidence="1">
    <location>
        <position position="1"/>
    </location>
</feature>
<proteinExistence type="predicted"/>
<comment type="caution">
    <text evidence="1">The sequence shown here is derived from an EMBL/GenBank/DDBJ whole genome shotgun (WGS) entry which is preliminary data.</text>
</comment>
<evidence type="ECO:0000313" key="2">
    <source>
        <dbReference type="Proteomes" id="UP000324800"/>
    </source>
</evidence>
<protein>
    <submittedName>
        <fullName evidence="1">Uncharacterized protein</fullName>
    </submittedName>
</protein>
<dbReference type="Proteomes" id="UP000324800">
    <property type="component" value="Unassembled WGS sequence"/>
</dbReference>
<accession>A0A5J4TCX4</accession>
<dbReference type="EMBL" id="SNRW01033239">
    <property type="protein sequence ID" value="KAA6356286.1"/>
    <property type="molecule type" value="Genomic_DNA"/>
</dbReference>
<dbReference type="AlphaFoldDB" id="A0A5J4TCX4"/>
<evidence type="ECO:0000313" key="1">
    <source>
        <dbReference type="EMBL" id="KAA6356286.1"/>
    </source>
</evidence>
<organism evidence="1 2">
    <name type="scientific">Streblomastix strix</name>
    <dbReference type="NCBI Taxonomy" id="222440"/>
    <lineage>
        <taxon>Eukaryota</taxon>
        <taxon>Metamonada</taxon>
        <taxon>Preaxostyla</taxon>
        <taxon>Oxymonadida</taxon>
        <taxon>Streblomastigidae</taxon>
        <taxon>Streblomastix</taxon>
    </lineage>
</organism>
<reference evidence="1 2" key="1">
    <citation type="submission" date="2019-03" db="EMBL/GenBank/DDBJ databases">
        <title>Single cell metagenomics reveals metabolic interactions within the superorganism composed of flagellate Streblomastix strix and complex community of Bacteroidetes bacteria on its surface.</title>
        <authorList>
            <person name="Treitli S.C."/>
            <person name="Kolisko M."/>
            <person name="Husnik F."/>
            <person name="Keeling P."/>
            <person name="Hampl V."/>
        </authorList>
    </citation>
    <scope>NUCLEOTIDE SEQUENCE [LARGE SCALE GENOMIC DNA]</scope>
    <source>
        <strain evidence="1">ST1C</strain>
    </source>
</reference>